<evidence type="ECO:0000313" key="1">
    <source>
        <dbReference type="EMBL" id="GLB48281.1"/>
    </source>
</evidence>
<dbReference type="RefSeq" id="WP_281763932.1">
    <property type="nucleotide sequence ID" value="NZ_BRVO01000001.1"/>
</dbReference>
<reference evidence="1" key="1">
    <citation type="submission" date="2022-07" db="EMBL/GenBank/DDBJ databases">
        <title>Taxonomy of Novel Oxalotrophic and Methylotrophic Bacteria.</title>
        <authorList>
            <person name="Sahin N."/>
            <person name="Tani A."/>
        </authorList>
    </citation>
    <scope>NUCLEOTIDE SEQUENCE</scope>
    <source>
        <strain evidence="1">Y10</strain>
    </source>
</reference>
<sequence length="156" mass="18433">MTVYKLTDDFEDDCEFTLIAIHSAVEDYRMAFLLNKYLGLGFKKVTPVEMDDNHVFQRFEWLDEKNDTYWSLIQNSAIKKEEVSKSAFMLFEEWGGEQTIYLLPEHKKVDFFIKIEIAESYLDVPSIVQKIQQIPNIVTTYKLATNRIKTRTNLIF</sequence>
<accession>A0ABQ5MG42</accession>
<dbReference type="InterPro" id="IPR047690">
    <property type="entry name" value="IPExxxVDY_fam"/>
</dbReference>
<comment type="caution">
    <text evidence="1">The sequence shown here is derived from an EMBL/GenBank/DDBJ whole genome shotgun (WGS) entry which is preliminary data.</text>
</comment>
<evidence type="ECO:0008006" key="3">
    <source>
        <dbReference type="Google" id="ProtNLM"/>
    </source>
</evidence>
<protein>
    <recommendedName>
        <fullName evidence="3">IPExxxVDY family protein</fullName>
    </recommendedName>
</protein>
<proteinExistence type="predicted"/>
<dbReference type="EMBL" id="BRVO01000001">
    <property type="protein sequence ID" value="GLB48281.1"/>
    <property type="molecule type" value="Genomic_DNA"/>
</dbReference>
<name>A0ABQ5MG42_9FLAO</name>
<organism evidence="1 2">
    <name type="scientific">Neptunitalea lumnitzerae</name>
    <dbReference type="NCBI Taxonomy" id="2965509"/>
    <lineage>
        <taxon>Bacteria</taxon>
        <taxon>Pseudomonadati</taxon>
        <taxon>Bacteroidota</taxon>
        <taxon>Flavobacteriia</taxon>
        <taxon>Flavobacteriales</taxon>
        <taxon>Flavobacteriaceae</taxon>
        <taxon>Neptunitalea</taxon>
    </lineage>
</organism>
<keyword evidence="2" id="KW-1185">Reference proteome</keyword>
<dbReference type="Proteomes" id="UP001143543">
    <property type="component" value="Unassembled WGS sequence"/>
</dbReference>
<dbReference type="NCBIfam" id="NF033205">
    <property type="entry name" value="IPExxxVDY"/>
    <property type="match status" value="1"/>
</dbReference>
<gene>
    <name evidence="1" type="ORF">Y10_06490</name>
</gene>
<evidence type="ECO:0000313" key="2">
    <source>
        <dbReference type="Proteomes" id="UP001143543"/>
    </source>
</evidence>